<reference evidence="2" key="1">
    <citation type="journal article" date="2023" name="Hortic. Res.">
        <title>A chromosome-level phased genome enabling allele-level studies in sweet orange: a case study on citrus Huanglongbing tolerance.</title>
        <authorList>
            <person name="Wu B."/>
            <person name="Yu Q."/>
            <person name="Deng Z."/>
            <person name="Duan Y."/>
            <person name="Luo F."/>
            <person name="Gmitter F. Jr."/>
        </authorList>
    </citation>
    <scope>NUCLEOTIDE SEQUENCE [LARGE SCALE GENOMIC DNA]</scope>
    <source>
        <strain evidence="2">cv. Valencia</strain>
    </source>
</reference>
<proteinExistence type="predicted"/>
<name>A0ACB8HZR2_CITSI</name>
<organism evidence="1 2">
    <name type="scientific">Citrus sinensis</name>
    <name type="common">Sweet orange</name>
    <name type="synonym">Citrus aurantium var. sinensis</name>
    <dbReference type="NCBI Taxonomy" id="2711"/>
    <lineage>
        <taxon>Eukaryota</taxon>
        <taxon>Viridiplantae</taxon>
        <taxon>Streptophyta</taxon>
        <taxon>Embryophyta</taxon>
        <taxon>Tracheophyta</taxon>
        <taxon>Spermatophyta</taxon>
        <taxon>Magnoliopsida</taxon>
        <taxon>eudicotyledons</taxon>
        <taxon>Gunneridae</taxon>
        <taxon>Pentapetalae</taxon>
        <taxon>rosids</taxon>
        <taxon>malvids</taxon>
        <taxon>Sapindales</taxon>
        <taxon>Rutaceae</taxon>
        <taxon>Aurantioideae</taxon>
        <taxon>Citrus</taxon>
    </lineage>
</organism>
<gene>
    <name evidence="1" type="ORF">KPL71_026483</name>
</gene>
<keyword evidence="2" id="KW-1185">Reference proteome</keyword>
<evidence type="ECO:0000313" key="1">
    <source>
        <dbReference type="EMBL" id="KAH9680246.1"/>
    </source>
</evidence>
<keyword evidence="1" id="KW-0548">Nucleotidyltransferase</keyword>
<accession>A0ACB8HZR2</accession>
<protein>
    <submittedName>
        <fullName evidence="1">Reverse transcriptase Ty1/copia-type domain-containing protein</fullName>
    </submittedName>
</protein>
<keyword evidence="1" id="KW-0808">Transferase</keyword>
<comment type="caution">
    <text evidence="1">The sequence shown here is derived from an EMBL/GenBank/DDBJ whole genome shotgun (WGS) entry which is preliminary data.</text>
</comment>
<sequence>MQEWVSESNPTQMVDVNNAFLNDILVEDVYMAQPVGFTDSTKPNHVCKLKKAIYGLKQAPRAWFDRFKSAMVSQWRFLNSKFDSSLFYKWENGHIFLALVYVDEIIVTGSNYQLVQQVILNMQKTFALKDLGKLNYFLGIEVSKTTNGFYLSQYRSIIEASQYVTLTRPEIVFSVNKLNQYLFSPTAEHWEALVSRSSTEAEYRALTQATYKVVWIQALLGELNIKLPASPIMWCDNQGTIALAYNPVYHAKTKHVELDIHFIREKVVAKKIIMQFVPSEDQTADILTKPLTFDQFHYLRSKLNVHPGQFSLRGDVTEHG</sequence>
<dbReference type="Proteomes" id="UP000829398">
    <property type="component" value="Chromosome 9"/>
</dbReference>
<evidence type="ECO:0000313" key="2">
    <source>
        <dbReference type="Proteomes" id="UP000829398"/>
    </source>
</evidence>
<dbReference type="EMBL" id="CM039178">
    <property type="protein sequence ID" value="KAH9680246.1"/>
    <property type="molecule type" value="Genomic_DNA"/>
</dbReference>
<keyword evidence="1" id="KW-0695">RNA-directed DNA polymerase</keyword>